<dbReference type="InterPro" id="IPR008490">
    <property type="entry name" value="Transposase_InsH_N"/>
</dbReference>
<feature type="domain" description="Transposase InsH N-terminal" evidence="2">
    <location>
        <begin position="23"/>
        <end position="116"/>
    </location>
</feature>
<name>A0ABX8X3L8_9CYAN</name>
<dbReference type="NCBIfam" id="NF033578">
    <property type="entry name" value="transpos_IS5_1"/>
    <property type="match status" value="1"/>
</dbReference>
<dbReference type="InterPro" id="IPR047710">
    <property type="entry name" value="Transpos_IS5-like"/>
</dbReference>
<organism evidence="4 5">
    <name type="scientific">Sphaerospermopsis torques-reginae ITEP-024</name>
    <dbReference type="NCBI Taxonomy" id="984208"/>
    <lineage>
        <taxon>Bacteria</taxon>
        <taxon>Bacillati</taxon>
        <taxon>Cyanobacteriota</taxon>
        <taxon>Cyanophyceae</taxon>
        <taxon>Nostocales</taxon>
        <taxon>Aphanizomenonaceae</taxon>
        <taxon>Sphaerospermopsis</taxon>
        <taxon>Sphaerospermopsis torques-reginae</taxon>
    </lineage>
</organism>
<dbReference type="Pfam" id="PF05598">
    <property type="entry name" value="DUF772"/>
    <property type="match status" value="1"/>
</dbReference>
<evidence type="ECO:0000256" key="1">
    <source>
        <dbReference type="SAM" id="Phobius"/>
    </source>
</evidence>
<protein>
    <submittedName>
        <fullName evidence="4">IS5 family transposase</fullName>
    </submittedName>
</protein>
<reference evidence="4 5" key="1">
    <citation type="journal article" date="2022" name="J. Am. Chem. Soc.">
        <title>Biosynthesis of Guanitoxin Enables Global Environmental Detection in Freshwater Cyanobacteria.</title>
        <authorList>
            <person name="Lima S.T."/>
            <person name="Fallon T.R."/>
            <person name="Cordoza J.L."/>
            <person name="Chekan J.R."/>
            <person name="Delbaje E."/>
            <person name="Hopiavuori A.R."/>
            <person name="Alvarenga D.O."/>
            <person name="Wood S.M."/>
            <person name="Luhavaya H."/>
            <person name="Baumgartner J.T."/>
            <person name="Dorr F.A."/>
            <person name="Etchegaray A."/>
            <person name="Pinto E."/>
            <person name="McKinnie S.M.K."/>
            <person name="Fiore M.F."/>
            <person name="Moore B.S."/>
        </authorList>
    </citation>
    <scope>NUCLEOTIDE SEQUENCE [LARGE SCALE GENOMIC DNA]</scope>
    <source>
        <strain evidence="4 5">ITEP-024</strain>
    </source>
</reference>
<evidence type="ECO:0000313" key="5">
    <source>
        <dbReference type="Proteomes" id="UP000826540"/>
    </source>
</evidence>
<feature type="domain" description="Transposase DDE" evidence="3">
    <location>
        <begin position="346"/>
        <end position="435"/>
    </location>
</feature>
<evidence type="ECO:0000313" key="4">
    <source>
        <dbReference type="EMBL" id="QYX33091.1"/>
    </source>
</evidence>
<keyword evidence="1" id="KW-1133">Transmembrane helix</keyword>
<keyword evidence="1" id="KW-0812">Transmembrane</keyword>
<accession>A0ABX8X3L8</accession>
<dbReference type="Pfam" id="PF13586">
    <property type="entry name" value="DDE_Tnp_1_2"/>
    <property type="match status" value="1"/>
</dbReference>
<dbReference type="EMBL" id="CP080598">
    <property type="protein sequence ID" value="QYX33091.1"/>
    <property type="molecule type" value="Genomic_DNA"/>
</dbReference>
<keyword evidence="5" id="KW-1185">Reference proteome</keyword>
<dbReference type="PANTHER" id="PTHR33803">
    <property type="entry name" value="IS1478 TRANSPOSASE"/>
    <property type="match status" value="1"/>
</dbReference>
<dbReference type="Proteomes" id="UP000826540">
    <property type="component" value="Chromosome"/>
</dbReference>
<sequence>MYRKQKQQDTLPEEFELPFGGKLAADNRWVILAKIIPWTEFEAEYAAIFTEVLGAPAKTFRMALGALIIKEKLGTSDRETVEQIRENPYLQYFIGMSAYSNQTPFDPSMLVHFRERIDMNLVNRLNQKIVKKVLENQKESEVKGKKSEVEDSKSEVTNRGKLILDASCAPADISYPTDLGLLNQARKHTEIIIDILYNSVKVKNSNKPRTYRKIARKEYLVVARKKKVQSAERRKAIKKQLQYIKRNLAHIQQIMNGGASLLELSNRQYKMLLVVAEVYRQQLWLYEHEKRSIEDRIVSLSQPHIRPIVRGKAAKNTEFGAKFSASCFDGYVFLDQISWDNFNESVHVDKIYRTRDNRDWCKERGIRISGPPLGRPPKNVSKETKKQAIDDERIRNSIEGKFGQGKRRFSLGRVMTKLPHTSLTSIAISFLVMNLSTLLSRLFWGFFCPFFKITSFLSYLISEIDVFVRFRQQKLIFISA</sequence>
<evidence type="ECO:0000259" key="3">
    <source>
        <dbReference type="Pfam" id="PF13586"/>
    </source>
</evidence>
<dbReference type="PANTHER" id="PTHR33803:SF3">
    <property type="entry name" value="BLL1974 PROTEIN"/>
    <property type="match status" value="1"/>
</dbReference>
<evidence type="ECO:0000259" key="2">
    <source>
        <dbReference type="Pfam" id="PF05598"/>
    </source>
</evidence>
<feature type="transmembrane region" description="Helical" evidence="1">
    <location>
        <begin position="442"/>
        <end position="461"/>
    </location>
</feature>
<dbReference type="RefSeq" id="WP_220610909.1">
    <property type="nucleotide sequence ID" value="NZ_CP080598.1"/>
</dbReference>
<gene>
    <name evidence="4" type="ORF">K2F26_07105</name>
</gene>
<keyword evidence="1" id="KW-0472">Membrane</keyword>
<dbReference type="InterPro" id="IPR025668">
    <property type="entry name" value="Tnp_DDE_dom"/>
</dbReference>
<proteinExistence type="predicted"/>